<dbReference type="KEGG" id="ock:EXM22_15680"/>
<protein>
    <submittedName>
        <fullName evidence="3">Leucine-rich repeat domain-containing protein</fullName>
    </submittedName>
</protein>
<dbReference type="InterPro" id="IPR050216">
    <property type="entry name" value="LRR_domain-containing"/>
</dbReference>
<keyword evidence="1" id="KW-0433">Leucine-rich repeat</keyword>
<dbReference type="InterPro" id="IPR032675">
    <property type="entry name" value="LRR_dom_sf"/>
</dbReference>
<dbReference type="PANTHER" id="PTHR48051:SF1">
    <property type="entry name" value="RAS SUPPRESSOR PROTEIN 1"/>
    <property type="match status" value="1"/>
</dbReference>
<dbReference type="GO" id="GO:0005737">
    <property type="term" value="C:cytoplasm"/>
    <property type="evidence" value="ECO:0007669"/>
    <property type="project" value="TreeGrafter"/>
</dbReference>
<evidence type="ECO:0000256" key="1">
    <source>
        <dbReference type="ARBA" id="ARBA00022614"/>
    </source>
</evidence>
<dbReference type="InterPro" id="IPR003591">
    <property type="entry name" value="Leu-rich_rpt_typical-subtyp"/>
</dbReference>
<dbReference type="SUPFAM" id="SSF52047">
    <property type="entry name" value="RNI-like"/>
    <property type="match status" value="1"/>
</dbReference>
<dbReference type="Proteomes" id="UP000324209">
    <property type="component" value="Chromosome"/>
</dbReference>
<dbReference type="RefSeq" id="WP_149487421.1">
    <property type="nucleotide sequence ID" value="NZ_CP036150.1"/>
</dbReference>
<keyword evidence="2" id="KW-0677">Repeat</keyword>
<proteinExistence type="predicted"/>
<reference evidence="3 4" key="1">
    <citation type="submission" date="2019-02" db="EMBL/GenBank/DDBJ databases">
        <title>Complete Genome Sequence and Methylome Analysis of free living Spirochaetas.</title>
        <authorList>
            <person name="Fomenkov A."/>
            <person name="Dubinina G."/>
            <person name="Leshcheva N."/>
            <person name="Mikheeva N."/>
            <person name="Grabovich M."/>
            <person name="Vincze T."/>
            <person name="Roberts R.J."/>
        </authorList>
    </citation>
    <scope>NUCLEOTIDE SEQUENCE [LARGE SCALE GENOMIC DNA]</scope>
    <source>
        <strain evidence="3 4">K2</strain>
    </source>
</reference>
<dbReference type="OrthoDB" id="343917at2"/>
<name>A0A5C1QS11_9SPIO</name>
<dbReference type="PANTHER" id="PTHR48051">
    <property type="match status" value="1"/>
</dbReference>
<gene>
    <name evidence="3" type="ORF">EXM22_15680</name>
</gene>
<dbReference type="SMART" id="SM00369">
    <property type="entry name" value="LRR_TYP"/>
    <property type="match status" value="3"/>
</dbReference>
<organism evidence="3 4">
    <name type="scientific">Oceanispirochaeta crateris</name>
    <dbReference type="NCBI Taxonomy" id="2518645"/>
    <lineage>
        <taxon>Bacteria</taxon>
        <taxon>Pseudomonadati</taxon>
        <taxon>Spirochaetota</taxon>
        <taxon>Spirochaetia</taxon>
        <taxon>Spirochaetales</taxon>
        <taxon>Spirochaetaceae</taxon>
        <taxon>Oceanispirochaeta</taxon>
    </lineage>
</organism>
<dbReference type="PROSITE" id="PS51450">
    <property type="entry name" value="LRR"/>
    <property type="match status" value="2"/>
</dbReference>
<dbReference type="EMBL" id="CP036150">
    <property type="protein sequence ID" value="QEN09346.1"/>
    <property type="molecule type" value="Genomic_DNA"/>
</dbReference>
<dbReference type="Pfam" id="PF00560">
    <property type="entry name" value="LRR_1"/>
    <property type="match status" value="1"/>
</dbReference>
<accession>A0A5C1QS11</accession>
<evidence type="ECO:0000256" key="2">
    <source>
        <dbReference type="ARBA" id="ARBA00022737"/>
    </source>
</evidence>
<evidence type="ECO:0000313" key="3">
    <source>
        <dbReference type="EMBL" id="QEN09346.1"/>
    </source>
</evidence>
<keyword evidence="4" id="KW-1185">Reference proteome</keyword>
<dbReference type="AlphaFoldDB" id="A0A5C1QS11"/>
<evidence type="ECO:0000313" key="4">
    <source>
        <dbReference type="Proteomes" id="UP000324209"/>
    </source>
</evidence>
<sequence>MTSGSTTLAAESFRQILSQGPYSKIEQLLKIVGRDSFQLIDVLIRDSRLLPSGELEVPPFFKSDGKFSPYSLYSFWTMVSYLREKPLWYYHLESFCLDGAPQEELFKFPSELLNCPVLKTLTIRNAGLRQIPEDVLKMRRLRALDVSCNRISCLPSGIGSLRQLVYFNAADNDLKELPLQLGSLRKLQILNLSGNKIGSLGNLLESLVGLKKLNLSGNCLEKLPIGLNSLNQLERIQLAYNDLSAEDEAVWEEGDFSQIPGHQWHFSF</sequence>
<dbReference type="InterPro" id="IPR001611">
    <property type="entry name" value="Leu-rich_rpt"/>
</dbReference>
<dbReference type="Gene3D" id="3.80.10.10">
    <property type="entry name" value="Ribonuclease Inhibitor"/>
    <property type="match status" value="1"/>
</dbReference>
<dbReference type="Pfam" id="PF13855">
    <property type="entry name" value="LRR_8"/>
    <property type="match status" value="1"/>
</dbReference>